<comment type="similarity">
    <text evidence="1">Belongs to the ABC transporter superfamily.</text>
</comment>
<feature type="domain" description="ABC transporter" evidence="5">
    <location>
        <begin position="12"/>
        <end position="262"/>
    </location>
</feature>
<dbReference type="GO" id="GO:0015833">
    <property type="term" value="P:peptide transport"/>
    <property type="evidence" value="ECO:0007669"/>
    <property type="project" value="InterPro"/>
</dbReference>
<keyword evidence="7" id="KW-1185">Reference proteome</keyword>
<proteinExistence type="inferred from homology"/>
<dbReference type="GO" id="GO:0016887">
    <property type="term" value="F:ATP hydrolysis activity"/>
    <property type="evidence" value="ECO:0007669"/>
    <property type="project" value="InterPro"/>
</dbReference>
<dbReference type="FunFam" id="3.40.50.300:FF:000016">
    <property type="entry name" value="Oligopeptide ABC transporter ATP-binding component"/>
    <property type="match status" value="1"/>
</dbReference>
<comment type="caution">
    <text evidence="6">The sequence shown here is derived from an EMBL/GenBank/DDBJ whole genome shotgun (WGS) entry which is preliminary data.</text>
</comment>
<dbReference type="EMBL" id="SIRE01000004">
    <property type="protein sequence ID" value="TBL80721.1"/>
    <property type="molecule type" value="Genomic_DNA"/>
</dbReference>
<dbReference type="InterPro" id="IPR013563">
    <property type="entry name" value="Oligopep_ABC_C"/>
</dbReference>
<dbReference type="InterPro" id="IPR003439">
    <property type="entry name" value="ABC_transporter-like_ATP-bd"/>
</dbReference>
<dbReference type="InterPro" id="IPR027417">
    <property type="entry name" value="P-loop_NTPase"/>
</dbReference>
<name>A0A4Q9DZL3_9BACL</name>
<dbReference type="PROSITE" id="PS00211">
    <property type="entry name" value="ABC_TRANSPORTER_1"/>
    <property type="match status" value="1"/>
</dbReference>
<keyword evidence="4 6" id="KW-0067">ATP-binding</keyword>
<gene>
    <name evidence="6" type="ORF">EYB31_05705</name>
</gene>
<evidence type="ECO:0000259" key="5">
    <source>
        <dbReference type="PROSITE" id="PS50893"/>
    </source>
</evidence>
<keyword evidence="3" id="KW-0547">Nucleotide-binding</keyword>
<dbReference type="OrthoDB" id="9802264at2"/>
<evidence type="ECO:0000256" key="1">
    <source>
        <dbReference type="ARBA" id="ARBA00005417"/>
    </source>
</evidence>
<evidence type="ECO:0000256" key="3">
    <source>
        <dbReference type="ARBA" id="ARBA00022741"/>
    </source>
</evidence>
<dbReference type="Gene3D" id="3.40.50.300">
    <property type="entry name" value="P-loop containing nucleotide triphosphate hydrolases"/>
    <property type="match status" value="1"/>
</dbReference>
<accession>A0A4Q9DZL3</accession>
<evidence type="ECO:0000256" key="2">
    <source>
        <dbReference type="ARBA" id="ARBA00022448"/>
    </source>
</evidence>
<dbReference type="Proteomes" id="UP000293142">
    <property type="component" value="Unassembled WGS sequence"/>
</dbReference>
<reference evidence="6 7" key="1">
    <citation type="submission" date="2019-02" db="EMBL/GenBank/DDBJ databases">
        <title>Paenibacillus sp. nov., isolated from surface-sterilized tissue of Thalictrum simplex L.</title>
        <authorList>
            <person name="Tuo L."/>
        </authorList>
    </citation>
    <scope>NUCLEOTIDE SEQUENCE [LARGE SCALE GENOMIC DNA]</scope>
    <source>
        <strain evidence="6 7">N2SHLJ1</strain>
    </source>
</reference>
<dbReference type="Pfam" id="PF08352">
    <property type="entry name" value="oligo_HPY"/>
    <property type="match status" value="1"/>
</dbReference>
<dbReference type="CDD" id="cd03257">
    <property type="entry name" value="ABC_NikE_OppD_transporters"/>
    <property type="match status" value="1"/>
</dbReference>
<evidence type="ECO:0000313" key="7">
    <source>
        <dbReference type="Proteomes" id="UP000293142"/>
    </source>
</evidence>
<dbReference type="Pfam" id="PF00005">
    <property type="entry name" value="ABC_tran"/>
    <property type="match status" value="1"/>
</dbReference>
<dbReference type="NCBIfam" id="TIGR01727">
    <property type="entry name" value="oligo_HPY"/>
    <property type="match status" value="1"/>
</dbReference>
<evidence type="ECO:0000256" key="4">
    <source>
        <dbReference type="ARBA" id="ARBA00022840"/>
    </source>
</evidence>
<dbReference type="InterPro" id="IPR003593">
    <property type="entry name" value="AAA+_ATPase"/>
</dbReference>
<evidence type="ECO:0000313" key="6">
    <source>
        <dbReference type="EMBL" id="TBL80721.1"/>
    </source>
</evidence>
<dbReference type="PROSITE" id="PS50893">
    <property type="entry name" value="ABC_TRANSPORTER_2"/>
    <property type="match status" value="1"/>
</dbReference>
<dbReference type="PANTHER" id="PTHR43776">
    <property type="entry name" value="TRANSPORT ATP-BINDING PROTEIN"/>
    <property type="match status" value="1"/>
</dbReference>
<dbReference type="SMART" id="SM00382">
    <property type="entry name" value="AAA"/>
    <property type="match status" value="1"/>
</dbReference>
<organism evidence="6 7">
    <name type="scientific">Paenibacillus thalictri</name>
    <dbReference type="NCBI Taxonomy" id="2527873"/>
    <lineage>
        <taxon>Bacteria</taxon>
        <taxon>Bacillati</taxon>
        <taxon>Bacillota</taxon>
        <taxon>Bacilli</taxon>
        <taxon>Bacillales</taxon>
        <taxon>Paenibacillaceae</taxon>
        <taxon>Paenibacillus</taxon>
    </lineage>
</organism>
<dbReference type="GO" id="GO:0055085">
    <property type="term" value="P:transmembrane transport"/>
    <property type="evidence" value="ECO:0007669"/>
    <property type="project" value="UniProtKB-ARBA"/>
</dbReference>
<dbReference type="InterPro" id="IPR017871">
    <property type="entry name" value="ABC_transporter-like_CS"/>
</dbReference>
<dbReference type="InterPro" id="IPR050319">
    <property type="entry name" value="ABC_transp_ATP-bind"/>
</dbReference>
<protein>
    <submittedName>
        <fullName evidence="6">ATP-binding cassette domain-containing protein</fullName>
    </submittedName>
</protein>
<keyword evidence="2" id="KW-0813">Transport</keyword>
<dbReference type="SUPFAM" id="SSF52540">
    <property type="entry name" value="P-loop containing nucleoside triphosphate hydrolases"/>
    <property type="match status" value="1"/>
</dbReference>
<dbReference type="RefSeq" id="WP_131012322.1">
    <property type="nucleotide sequence ID" value="NZ_SIRE01000004.1"/>
</dbReference>
<dbReference type="AlphaFoldDB" id="A0A4Q9DZL3"/>
<sequence>MTSIRGERQALLELKGVKKYFDIGGESWFGAKKQLKAVDGIDLRIYAGETLGIVGESGCGKSTLGNLILRLLDPTAGEVLFEGVDLNTLKGEPLRRKRAEFQMVFQDPFSSLNPRMRVSDLIAEPLTTHGTVQRRELKEQVGALLQAVGLDASYASRYPHEFSGGQRQRIGIARALALKPKLIVCDEPVSALDVSIQAQILNLLAKLKQEYKLTYVFIAHGIPAVKHISDHIAVMYLGKVVEIAPTAQLMERTAHPYTESLLAAVPIPDPSLRGAKKTALLEGDLPSAIDPPSGCRFHPRCPYATERCRTEEPQLAELAPGHMAACHYPLEQGGMLHVLA</sequence>
<dbReference type="GO" id="GO:0005524">
    <property type="term" value="F:ATP binding"/>
    <property type="evidence" value="ECO:0007669"/>
    <property type="project" value="UniProtKB-KW"/>
</dbReference>